<evidence type="ECO:0000256" key="4">
    <source>
        <dbReference type="ARBA" id="ARBA00022989"/>
    </source>
</evidence>
<comment type="caution">
    <text evidence="8">The sequence shown here is derived from an EMBL/GenBank/DDBJ whole genome shotgun (WGS) entry which is preliminary data.</text>
</comment>
<evidence type="ECO:0000256" key="7">
    <source>
        <dbReference type="SAM" id="Phobius"/>
    </source>
</evidence>
<dbReference type="EMBL" id="BJXX01000049">
    <property type="protein sequence ID" value="GEN33602.1"/>
    <property type="molecule type" value="Genomic_DNA"/>
</dbReference>
<dbReference type="RefSeq" id="WP_170230154.1">
    <property type="nucleotide sequence ID" value="NZ_BJXX01000049.1"/>
</dbReference>
<keyword evidence="3 7" id="KW-0812">Transmembrane</keyword>
<protein>
    <recommendedName>
        <fullName evidence="10">Flagellar protein</fullName>
    </recommendedName>
</protein>
<dbReference type="GO" id="GO:0016020">
    <property type="term" value="C:membrane"/>
    <property type="evidence" value="ECO:0007669"/>
    <property type="project" value="InterPro"/>
</dbReference>
<evidence type="ECO:0000256" key="6">
    <source>
        <dbReference type="SAM" id="MobiDB-lite"/>
    </source>
</evidence>
<keyword evidence="5 7" id="KW-0472">Membrane</keyword>
<evidence type="ECO:0000256" key="5">
    <source>
        <dbReference type="ARBA" id="ARBA00023136"/>
    </source>
</evidence>
<accession>A0A511V8P8</accession>
<evidence type="ECO:0000256" key="1">
    <source>
        <dbReference type="ARBA" id="ARBA00004236"/>
    </source>
</evidence>
<gene>
    <name evidence="8" type="ORF">ADA01nite_10620</name>
</gene>
<name>A0A511V8P8_9BACL</name>
<keyword evidence="4 7" id="KW-1133">Transmembrane helix</keyword>
<keyword evidence="9" id="KW-1185">Reference proteome</keyword>
<sequence>MPMLLLQTVFILAVVVAVIYFLLRFVGRRSQSFFGRAGIRTLGGCSLGPQKSLQIVQIGSALYIVGVGENVTLLRCIEEQEEVEGLLETLESRSASSAISGTMPVKVWMGRLLKREGKQREEELAASFQMKMEEARRRRESMQQELFMDREKEEDR</sequence>
<reference evidence="8 9" key="1">
    <citation type="submission" date="2019-07" db="EMBL/GenBank/DDBJ databases">
        <title>Whole genome shotgun sequence of Aneurinibacillus danicus NBRC 102444.</title>
        <authorList>
            <person name="Hosoyama A."/>
            <person name="Uohara A."/>
            <person name="Ohji S."/>
            <person name="Ichikawa N."/>
        </authorList>
    </citation>
    <scope>NUCLEOTIDE SEQUENCE [LARGE SCALE GENOMIC DNA]</scope>
    <source>
        <strain evidence="8 9">NBRC 102444</strain>
    </source>
</reference>
<feature type="region of interest" description="Disordered" evidence="6">
    <location>
        <begin position="133"/>
        <end position="156"/>
    </location>
</feature>
<proteinExistence type="predicted"/>
<dbReference type="AlphaFoldDB" id="A0A511V8P8"/>
<feature type="transmembrane region" description="Helical" evidence="7">
    <location>
        <begin position="6"/>
        <end position="26"/>
    </location>
</feature>
<comment type="subcellular location">
    <subcellularLocation>
        <location evidence="1">Cell membrane</location>
    </subcellularLocation>
</comment>
<evidence type="ECO:0008006" key="10">
    <source>
        <dbReference type="Google" id="ProtNLM"/>
    </source>
</evidence>
<dbReference type="InterPro" id="IPR022781">
    <property type="entry name" value="Flagellar_biosynth_FliO"/>
</dbReference>
<keyword evidence="2" id="KW-1003">Cell membrane</keyword>
<evidence type="ECO:0000313" key="8">
    <source>
        <dbReference type="EMBL" id="GEN33602.1"/>
    </source>
</evidence>
<evidence type="ECO:0000256" key="2">
    <source>
        <dbReference type="ARBA" id="ARBA00022475"/>
    </source>
</evidence>
<evidence type="ECO:0000313" key="9">
    <source>
        <dbReference type="Proteomes" id="UP000321157"/>
    </source>
</evidence>
<dbReference type="Pfam" id="PF04347">
    <property type="entry name" value="FliO"/>
    <property type="match status" value="1"/>
</dbReference>
<evidence type="ECO:0000256" key="3">
    <source>
        <dbReference type="ARBA" id="ARBA00022692"/>
    </source>
</evidence>
<dbReference type="GO" id="GO:0044781">
    <property type="term" value="P:bacterial-type flagellum organization"/>
    <property type="evidence" value="ECO:0007669"/>
    <property type="project" value="InterPro"/>
</dbReference>
<organism evidence="8 9">
    <name type="scientific">Aneurinibacillus danicus</name>
    <dbReference type="NCBI Taxonomy" id="267746"/>
    <lineage>
        <taxon>Bacteria</taxon>
        <taxon>Bacillati</taxon>
        <taxon>Bacillota</taxon>
        <taxon>Bacilli</taxon>
        <taxon>Bacillales</taxon>
        <taxon>Paenibacillaceae</taxon>
        <taxon>Aneurinibacillus group</taxon>
        <taxon>Aneurinibacillus</taxon>
    </lineage>
</organism>
<dbReference type="Proteomes" id="UP000321157">
    <property type="component" value="Unassembled WGS sequence"/>
</dbReference>